<keyword evidence="1" id="KW-0472">Membrane</keyword>
<feature type="transmembrane region" description="Helical" evidence="1">
    <location>
        <begin position="49"/>
        <end position="72"/>
    </location>
</feature>
<keyword evidence="1" id="KW-1133">Transmembrane helix</keyword>
<dbReference type="AlphaFoldDB" id="A0AAD8ELZ1"/>
<sequence length="81" mass="9670">VINYTRVSSSIAFSSLMLKTIPIIKVWLLQRKVLRFARFLSIHSYYLTFLKRMCMAMWPMIFPFLLMIVKFINTFLCCPIL</sequence>
<name>A0AAD8ELZ1_DIPPU</name>
<reference evidence="2" key="1">
    <citation type="journal article" date="2023" name="IScience">
        <title>Live-bearing cockroach genome reveals convergent evolutionary mechanisms linked to viviparity in insects and beyond.</title>
        <authorList>
            <person name="Fouks B."/>
            <person name="Harrison M.C."/>
            <person name="Mikhailova A.A."/>
            <person name="Marchal E."/>
            <person name="English S."/>
            <person name="Carruthers M."/>
            <person name="Jennings E.C."/>
            <person name="Chiamaka E.L."/>
            <person name="Frigard R.A."/>
            <person name="Pippel M."/>
            <person name="Attardo G.M."/>
            <person name="Benoit J.B."/>
            <person name="Bornberg-Bauer E."/>
            <person name="Tobe S.S."/>
        </authorList>
    </citation>
    <scope>NUCLEOTIDE SEQUENCE</scope>
    <source>
        <strain evidence="2">Stay&amp;Tobe</strain>
    </source>
</reference>
<feature type="transmembrane region" description="Helical" evidence="1">
    <location>
        <begin position="6"/>
        <end position="28"/>
    </location>
</feature>
<evidence type="ECO:0000256" key="1">
    <source>
        <dbReference type="SAM" id="Phobius"/>
    </source>
</evidence>
<evidence type="ECO:0000313" key="2">
    <source>
        <dbReference type="EMBL" id="KAJ9595600.1"/>
    </source>
</evidence>
<accession>A0AAD8ELZ1</accession>
<evidence type="ECO:0000313" key="3">
    <source>
        <dbReference type="Proteomes" id="UP001233999"/>
    </source>
</evidence>
<feature type="non-terminal residue" evidence="2">
    <location>
        <position position="1"/>
    </location>
</feature>
<gene>
    <name evidence="2" type="ORF">L9F63_013221</name>
</gene>
<reference evidence="2" key="2">
    <citation type="submission" date="2023-05" db="EMBL/GenBank/DDBJ databases">
        <authorList>
            <person name="Fouks B."/>
        </authorList>
    </citation>
    <scope>NUCLEOTIDE SEQUENCE</scope>
    <source>
        <strain evidence="2">Stay&amp;Tobe</strain>
        <tissue evidence="2">Testes</tissue>
    </source>
</reference>
<dbReference type="Proteomes" id="UP001233999">
    <property type="component" value="Unassembled WGS sequence"/>
</dbReference>
<keyword evidence="3" id="KW-1185">Reference proteome</keyword>
<protein>
    <submittedName>
        <fullName evidence="2">Uncharacterized protein</fullName>
    </submittedName>
</protein>
<feature type="non-terminal residue" evidence="2">
    <location>
        <position position="81"/>
    </location>
</feature>
<keyword evidence="1" id="KW-0812">Transmembrane</keyword>
<comment type="caution">
    <text evidence="2">The sequence shown here is derived from an EMBL/GenBank/DDBJ whole genome shotgun (WGS) entry which is preliminary data.</text>
</comment>
<proteinExistence type="predicted"/>
<dbReference type="EMBL" id="JASPKZ010002327">
    <property type="protein sequence ID" value="KAJ9595600.1"/>
    <property type="molecule type" value="Genomic_DNA"/>
</dbReference>
<organism evidence="2 3">
    <name type="scientific">Diploptera punctata</name>
    <name type="common">Pacific beetle cockroach</name>
    <dbReference type="NCBI Taxonomy" id="6984"/>
    <lineage>
        <taxon>Eukaryota</taxon>
        <taxon>Metazoa</taxon>
        <taxon>Ecdysozoa</taxon>
        <taxon>Arthropoda</taxon>
        <taxon>Hexapoda</taxon>
        <taxon>Insecta</taxon>
        <taxon>Pterygota</taxon>
        <taxon>Neoptera</taxon>
        <taxon>Polyneoptera</taxon>
        <taxon>Dictyoptera</taxon>
        <taxon>Blattodea</taxon>
        <taxon>Blaberoidea</taxon>
        <taxon>Blaberidae</taxon>
        <taxon>Diplopterinae</taxon>
        <taxon>Diploptera</taxon>
    </lineage>
</organism>